<dbReference type="EMBL" id="CP036274">
    <property type="protein sequence ID" value="QDU29067.1"/>
    <property type="molecule type" value="Genomic_DNA"/>
</dbReference>
<sequence>MFKFALRDGSVILAAGVLIVCLAGIAVAISWLRNDPNTKAGRLRRSLDAVGQETERRDREIEELTGSPVGR</sequence>
<gene>
    <name evidence="3" type="ORF">ETAA8_41740</name>
</gene>
<evidence type="ECO:0000256" key="2">
    <source>
        <dbReference type="SAM" id="Phobius"/>
    </source>
</evidence>
<keyword evidence="2" id="KW-1133">Transmembrane helix</keyword>
<feature type="compositionally biased region" description="Basic and acidic residues" evidence="1">
    <location>
        <begin position="53"/>
        <end position="62"/>
    </location>
</feature>
<feature type="transmembrane region" description="Helical" evidence="2">
    <location>
        <begin position="12"/>
        <end position="32"/>
    </location>
</feature>
<evidence type="ECO:0000313" key="4">
    <source>
        <dbReference type="Proteomes" id="UP000315017"/>
    </source>
</evidence>
<name>A0A517YFQ2_9BACT</name>
<keyword evidence="2" id="KW-0472">Membrane</keyword>
<dbReference type="AlphaFoldDB" id="A0A517YFQ2"/>
<dbReference type="KEGG" id="aagg:ETAA8_41740"/>
<proteinExistence type="predicted"/>
<dbReference type="Proteomes" id="UP000315017">
    <property type="component" value="Chromosome"/>
</dbReference>
<feature type="region of interest" description="Disordered" evidence="1">
    <location>
        <begin position="45"/>
        <end position="71"/>
    </location>
</feature>
<keyword evidence="2" id="KW-0812">Transmembrane</keyword>
<accession>A0A517YFQ2</accession>
<reference evidence="3 4" key="1">
    <citation type="submission" date="2019-02" db="EMBL/GenBank/DDBJ databases">
        <title>Deep-cultivation of Planctomycetes and their phenomic and genomic characterization uncovers novel biology.</title>
        <authorList>
            <person name="Wiegand S."/>
            <person name="Jogler M."/>
            <person name="Boedeker C."/>
            <person name="Pinto D."/>
            <person name="Vollmers J."/>
            <person name="Rivas-Marin E."/>
            <person name="Kohn T."/>
            <person name="Peeters S.H."/>
            <person name="Heuer A."/>
            <person name="Rast P."/>
            <person name="Oberbeckmann S."/>
            <person name="Bunk B."/>
            <person name="Jeske O."/>
            <person name="Meyerdierks A."/>
            <person name="Storesund J.E."/>
            <person name="Kallscheuer N."/>
            <person name="Luecker S."/>
            <person name="Lage O.M."/>
            <person name="Pohl T."/>
            <person name="Merkel B.J."/>
            <person name="Hornburger P."/>
            <person name="Mueller R.-W."/>
            <person name="Bruemmer F."/>
            <person name="Labrenz M."/>
            <person name="Spormann A.M."/>
            <person name="Op den Camp H."/>
            <person name="Overmann J."/>
            <person name="Amann R."/>
            <person name="Jetten M.S.M."/>
            <person name="Mascher T."/>
            <person name="Medema M.H."/>
            <person name="Devos D.P."/>
            <person name="Kaster A.-K."/>
            <person name="Ovreas L."/>
            <person name="Rohde M."/>
            <person name="Galperin M.Y."/>
            <person name="Jogler C."/>
        </authorList>
    </citation>
    <scope>NUCLEOTIDE SEQUENCE [LARGE SCALE GENOMIC DNA]</scope>
    <source>
        <strain evidence="3 4">ETA_A8</strain>
    </source>
</reference>
<evidence type="ECO:0000256" key="1">
    <source>
        <dbReference type="SAM" id="MobiDB-lite"/>
    </source>
</evidence>
<protein>
    <submittedName>
        <fullName evidence="3">Uncharacterized protein</fullName>
    </submittedName>
</protein>
<organism evidence="3 4">
    <name type="scientific">Anatilimnocola aggregata</name>
    <dbReference type="NCBI Taxonomy" id="2528021"/>
    <lineage>
        <taxon>Bacteria</taxon>
        <taxon>Pseudomonadati</taxon>
        <taxon>Planctomycetota</taxon>
        <taxon>Planctomycetia</taxon>
        <taxon>Pirellulales</taxon>
        <taxon>Pirellulaceae</taxon>
        <taxon>Anatilimnocola</taxon>
    </lineage>
</organism>
<evidence type="ECO:0000313" key="3">
    <source>
        <dbReference type="EMBL" id="QDU29067.1"/>
    </source>
</evidence>
<keyword evidence="4" id="KW-1185">Reference proteome</keyword>